<dbReference type="GO" id="GO:0016787">
    <property type="term" value="F:hydrolase activity"/>
    <property type="evidence" value="ECO:0007669"/>
    <property type="project" value="UniProtKB-KW"/>
</dbReference>
<accession>A0A8D9B4N9</accession>
<reference evidence="2" key="1">
    <citation type="submission" date="2021-05" db="EMBL/GenBank/DDBJ databases">
        <authorList>
            <person name="Alioto T."/>
            <person name="Alioto T."/>
            <person name="Gomez Garrido J."/>
        </authorList>
    </citation>
    <scope>NUCLEOTIDE SEQUENCE</scope>
</reference>
<dbReference type="AlphaFoldDB" id="A0A8D9B4N9"/>
<evidence type="ECO:0000256" key="1">
    <source>
        <dbReference type="ARBA" id="ARBA00022801"/>
    </source>
</evidence>
<dbReference type="PROSITE" id="PS00690">
    <property type="entry name" value="DEAH_ATP_HELICASE"/>
    <property type="match status" value="1"/>
</dbReference>
<dbReference type="EMBL" id="HBUF01602646">
    <property type="protein sequence ID" value="CAG6776588.1"/>
    <property type="molecule type" value="Transcribed_RNA"/>
</dbReference>
<dbReference type="EMBL" id="HBUF01602644">
    <property type="protein sequence ID" value="CAG6776578.1"/>
    <property type="molecule type" value="Transcribed_RNA"/>
</dbReference>
<dbReference type="EMBL" id="HBUF01602647">
    <property type="protein sequence ID" value="CAG6776594.1"/>
    <property type="molecule type" value="Transcribed_RNA"/>
</dbReference>
<dbReference type="EMBL" id="HBUF01602648">
    <property type="protein sequence ID" value="CAG6776601.1"/>
    <property type="molecule type" value="Transcribed_RNA"/>
</dbReference>
<dbReference type="InterPro" id="IPR002464">
    <property type="entry name" value="DNA/RNA_helicase_DEAH_CS"/>
</dbReference>
<organism evidence="2">
    <name type="scientific">Cacopsylla melanoneura</name>
    <dbReference type="NCBI Taxonomy" id="428564"/>
    <lineage>
        <taxon>Eukaryota</taxon>
        <taxon>Metazoa</taxon>
        <taxon>Ecdysozoa</taxon>
        <taxon>Arthropoda</taxon>
        <taxon>Hexapoda</taxon>
        <taxon>Insecta</taxon>
        <taxon>Pterygota</taxon>
        <taxon>Neoptera</taxon>
        <taxon>Paraneoptera</taxon>
        <taxon>Hemiptera</taxon>
        <taxon>Sternorrhyncha</taxon>
        <taxon>Psylloidea</taxon>
        <taxon>Psyllidae</taxon>
        <taxon>Psyllinae</taxon>
        <taxon>Cacopsylla</taxon>
    </lineage>
</organism>
<keyword evidence="1" id="KW-0378">Hydrolase</keyword>
<protein>
    <submittedName>
        <fullName evidence="2">Uncharacterized protein</fullName>
    </submittedName>
</protein>
<proteinExistence type="predicted"/>
<sequence length="163" mass="16741">MKIAVFSVVVVDEVHEGSVGGDVTDVSLTSRGDVTCDVTVVTSDVTVWSLGKSLGVAEASLKSAGLGGGVLISLGERISLFSCDFRLDKSPCVTPSTSCSDFLLCSSVIPGLLTLTSVVVVVWSGLPLSEDILVVSVMVLVSPGAPSTVVVVDVSERTRLSIV</sequence>
<name>A0A8D9B4N9_9HEMI</name>
<evidence type="ECO:0000313" key="2">
    <source>
        <dbReference type="EMBL" id="CAG6776612.1"/>
    </source>
</evidence>
<dbReference type="EMBL" id="HBUF01602650">
    <property type="protein sequence ID" value="CAG6776612.1"/>
    <property type="molecule type" value="Transcribed_RNA"/>
</dbReference>